<keyword evidence="3" id="KW-1185">Reference proteome</keyword>
<dbReference type="SUPFAM" id="SSF52540">
    <property type="entry name" value="P-loop containing nucleoside triphosphate hydrolases"/>
    <property type="match status" value="1"/>
</dbReference>
<evidence type="ECO:0000313" key="3">
    <source>
        <dbReference type="Proteomes" id="UP001515480"/>
    </source>
</evidence>
<accession>A0AB34ING1</accession>
<feature type="domain" description="Calcineurin-like phosphoesterase" evidence="1">
    <location>
        <begin position="45"/>
        <end position="126"/>
    </location>
</feature>
<dbReference type="Gene3D" id="3.40.50.300">
    <property type="entry name" value="P-loop containing nucleotide triphosphate hydrolases"/>
    <property type="match status" value="2"/>
</dbReference>
<reference evidence="2 3" key="1">
    <citation type="journal article" date="2024" name="Science">
        <title>Giant polyketide synthase enzymes in the biosynthesis of giant marine polyether toxins.</title>
        <authorList>
            <person name="Fallon T.R."/>
            <person name="Shende V.V."/>
            <person name="Wierzbicki I.H."/>
            <person name="Pendleton A.L."/>
            <person name="Watervoot N.F."/>
            <person name="Auber R.P."/>
            <person name="Gonzalez D.J."/>
            <person name="Wisecaver J.H."/>
            <person name="Moore B.S."/>
        </authorList>
    </citation>
    <scope>NUCLEOTIDE SEQUENCE [LARGE SCALE GENOMIC DNA]</scope>
    <source>
        <strain evidence="2 3">12B1</strain>
    </source>
</reference>
<evidence type="ECO:0000259" key="1">
    <source>
        <dbReference type="Pfam" id="PF00149"/>
    </source>
</evidence>
<dbReference type="InterPro" id="IPR004843">
    <property type="entry name" value="Calcineurin-like_PHP"/>
</dbReference>
<dbReference type="PANTHER" id="PTHR32114">
    <property type="entry name" value="ABC TRANSPORTER ABCH.3"/>
    <property type="match status" value="1"/>
</dbReference>
<dbReference type="Gene3D" id="3.60.21.10">
    <property type="match status" value="1"/>
</dbReference>
<dbReference type="GO" id="GO:0016787">
    <property type="term" value="F:hydrolase activity"/>
    <property type="evidence" value="ECO:0007669"/>
    <property type="project" value="InterPro"/>
</dbReference>
<dbReference type="EMBL" id="JBGBPQ010000020">
    <property type="protein sequence ID" value="KAL1503956.1"/>
    <property type="molecule type" value="Genomic_DNA"/>
</dbReference>
<dbReference type="PANTHER" id="PTHR32114:SF2">
    <property type="entry name" value="ABC TRANSPORTER ABCH.3"/>
    <property type="match status" value="1"/>
</dbReference>
<dbReference type="InterPro" id="IPR027417">
    <property type="entry name" value="P-loop_NTPase"/>
</dbReference>
<organism evidence="2 3">
    <name type="scientific">Prymnesium parvum</name>
    <name type="common">Toxic golden alga</name>
    <dbReference type="NCBI Taxonomy" id="97485"/>
    <lineage>
        <taxon>Eukaryota</taxon>
        <taxon>Haptista</taxon>
        <taxon>Haptophyta</taxon>
        <taxon>Prymnesiophyceae</taxon>
        <taxon>Prymnesiales</taxon>
        <taxon>Prymnesiaceae</taxon>
        <taxon>Prymnesium</taxon>
    </lineage>
</organism>
<name>A0AB34ING1_PRYPA</name>
<dbReference type="SUPFAM" id="SSF56300">
    <property type="entry name" value="Metallo-dependent phosphatases"/>
    <property type="match status" value="1"/>
</dbReference>
<proteinExistence type="predicted"/>
<dbReference type="AlphaFoldDB" id="A0AB34ING1"/>
<comment type="caution">
    <text evidence="2">The sequence shown here is derived from an EMBL/GenBank/DDBJ whole genome shotgun (WGS) entry which is preliminary data.</text>
</comment>
<dbReference type="Proteomes" id="UP001515480">
    <property type="component" value="Unassembled WGS sequence"/>
</dbReference>
<dbReference type="InterPro" id="IPR029052">
    <property type="entry name" value="Metallo-depent_PP-like"/>
</dbReference>
<gene>
    <name evidence="2" type="ORF">AB1Y20_010374</name>
</gene>
<dbReference type="Pfam" id="PF00149">
    <property type="entry name" value="Metallophos"/>
    <property type="match status" value="1"/>
</dbReference>
<sequence length="1179" mass="124391">MVWRHLAPRLASRAAPARGMLQVVPGEAYDTVHADSCASLPSRWVVFSDLHVREDTLPACLAILSQAAAAARERQAGVAFLGDFWHSGATLSTRQLNQVLAALLSWGDGIPLVMIAGNHDQVRRGEQHAQLHALTPLQLARPRSTAVFSRATRLGDSLWAPYGTTAAQIAAACAAPPQVAAVFCHADIVGARMSETRLATDGLSAGAFPPPPARVYSGHYHKPHLVPSPAACGREIRYVGSPYETRASEEGQQKALLVLDARAGWAVVETLPLHVGRRHHTFDAAAGGSLRRLAETLRRGDRVVVLGDPADAAARAWRAEQLRLGVAVELRPPRAPPPRGGEAAGGQLDGLPPAQLFEAYAARRALPHAVLAAARSVLAECADAAPFAPPAPRRLALHSVRLDGFGSFGAPAEYPLRRRGLVLLQGALREEGGEAARGGASNGAGKTTLAMAPLWALTGSTDARAAGRPVEARGVICEGAAAARVALRGEVDGEPFEVERTMRARTHALRVVLGGEELRGTRGQLQAVLDARLGAAAVGAVAFHRQHLSAGLLEKTDAALKEELAPLLPLGGWAAAAECARRRLAKAKESHAAAAARASDADETAASLQAQIAGLELSSAAWERERAGLVTAAEAAAAAAEASAARLAASDGAEGGAAPSLAECTAALRAARAALDAAADALSAQQRRFTEAVEPPPALAALSDMCSRAALFASESLAACAHAKQTLAAIGRHAAAHRASLAAWRWPPARLRAAEELASKGEPLAAVAEEMLEVLRKEEAEARVQAKTTHARLEAFKQKQTAGGVCESCGQPVTEEHLRERHALLKAEEEESQRASQLASSCLEQMITASDAIRLSKWRDELHSLEEQAAAAWLRGWGGGWEEEVEFRGCWCEDEACRRGGNHGSVEAARCSLRQAEAAHLSAREAAAAAAARHEAASDRWRAAAAAAHGEARERRAAAAAARAASSPHALLLADLRARLLAVGEAAAAARRAAEESEAEALAMAELTEHFGKRGVQNLLYELATRQLEQSASRYAGMISGGQLQLHLRFDEERGSIQKSALVRGVDGEMRERSIAQLSGGEWRRLGLAFTLAFAELASSRLGVSCSYMVFDEVMQHMDAEGQAAMATLLKDLQYDTAVVIAHGLASDELHGTFDAIDIVEKVGDSSVVRCDAELLLTE</sequence>
<protein>
    <recommendedName>
        <fullName evidence="1">Calcineurin-like phosphoesterase domain-containing protein</fullName>
    </recommendedName>
</protein>
<evidence type="ECO:0000313" key="2">
    <source>
        <dbReference type="EMBL" id="KAL1503956.1"/>
    </source>
</evidence>